<dbReference type="AlphaFoldDB" id="A0A227KS85"/>
<reference evidence="3" key="1">
    <citation type="submission" date="2017-05" db="EMBL/GenBank/DDBJ databases">
        <title>Improved OligoMM genomes.</title>
        <authorList>
            <person name="Garzetti D."/>
        </authorList>
    </citation>
    <scope>NUCLEOTIDE SEQUENCE [LARGE SCALE GENOMIC DNA]</scope>
    <source>
        <strain evidence="3">YL45</strain>
    </source>
</reference>
<name>A0A227KS85_9BURK</name>
<gene>
    <name evidence="2" type="ORF">ADH67_00860</name>
</gene>
<protein>
    <submittedName>
        <fullName evidence="2">Uncharacterized protein</fullName>
    </submittedName>
</protein>
<dbReference type="EMBL" id="NHMP01000001">
    <property type="protein sequence ID" value="OXE50885.1"/>
    <property type="molecule type" value="Genomic_DNA"/>
</dbReference>
<feature type="compositionally biased region" description="Basic and acidic residues" evidence="1">
    <location>
        <begin position="102"/>
        <end position="119"/>
    </location>
</feature>
<dbReference type="RefSeq" id="WP_066590777.1">
    <property type="nucleotide sequence ID" value="NZ_CP065313.1"/>
</dbReference>
<evidence type="ECO:0000313" key="2">
    <source>
        <dbReference type="EMBL" id="OXE50885.1"/>
    </source>
</evidence>
<dbReference type="Proteomes" id="UP000214610">
    <property type="component" value="Unassembled WGS sequence"/>
</dbReference>
<organism evidence="2 3">
    <name type="scientific">Turicimonas muris</name>
    <dbReference type="NCBI Taxonomy" id="1796652"/>
    <lineage>
        <taxon>Bacteria</taxon>
        <taxon>Pseudomonadati</taxon>
        <taxon>Pseudomonadota</taxon>
        <taxon>Betaproteobacteria</taxon>
        <taxon>Burkholderiales</taxon>
        <taxon>Sutterellaceae</taxon>
        <taxon>Turicimonas</taxon>
    </lineage>
</organism>
<sequence>MTQKNLKQEIFRLASANVAPREIEQTLDLPPYQIHVCFHHDLMRGYLKANQTGLMNTLGNKSEKTKELEKKRKKLLAIKREKERERSRKYRAKHLEKIREMQRKYKQRKAAEKREENQKIKVTGAKNE</sequence>
<keyword evidence="3" id="KW-1185">Reference proteome</keyword>
<evidence type="ECO:0000313" key="3">
    <source>
        <dbReference type="Proteomes" id="UP000214610"/>
    </source>
</evidence>
<evidence type="ECO:0000256" key="1">
    <source>
        <dbReference type="SAM" id="MobiDB-lite"/>
    </source>
</evidence>
<feature type="region of interest" description="Disordered" evidence="1">
    <location>
        <begin position="102"/>
        <end position="128"/>
    </location>
</feature>
<accession>A0A227KS85</accession>
<proteinExistence type="predicted"/>
<dbReference type="GeneID" id="78363073"/>
<comment type="caution">
    <text evidence="2">The sequence shown here is derived from an EMBL/GenBank/DDBJ whole genome shotgun (WGS) entry which is preliminary data.</text>
</comment>